<proteinExistence type="inferred from homology"/>
<feature type="transmembrane region" description="Helical" evidence="12">
    <location>
        <begin position="105"/>
        <end position="125"/>
    </location>
</feature>
<gene>
    <name evidence="13" type="ORF">EURHEDRAFT_67441</name>
</gene>
<feature type="transmembrane region" description="Helical" evidence="12">
    <location>
        <begin position="384"/>
        <end position="403"/>
    </location>
</feature>
<feature type="transmembrane region" description="Helical" evidence="12">
    <location>
        <begin position="190"/>
        <end position="208"/>
    </location>
</feature>
<evidence type="ECO:0000313" key="14">
    <source>
        <dbReference type="Proteomes" id="UP000019804"/>
    </source>
</evidence>
<sequence>MASLGSSASWARGFAPRLFKDFSTCYQCLRTQNYATKSAFPRQFSGLSFARSDQRTNPAILNSKTRQFFSQNLRRSVSSSTVAHAAEEGATKAKSSFPPVSDKSVAYWLLGSAASVFGIVVFGGLTRLTESGLSITEWRPVTGSLPPMNHEDWESEFSKYRESPEFKLLNPHMTLSEFKSIYYMEWIHRIWGRFVGLSFIFPALYFVARKKVSKPMALRLAGIAGLIGFQGFIGWWMVKSGLKDDLFAPGSHPRVSQYRLTAHLGAAFVCYVTMLWNGLAILRSRRLMADPEVGIKTLDALRDPRLKLFRRSVAGLALLVFTTVISGALVAGLDAGLIYNEFPYMGSGFAPPTSELFNERYSRHEDRSDLWWRNMLENPSLVQLDHRILATTTFTTIMALWAYSRKSPTMKKLLPPAARKGVHGVVAFAFMQVGLGISTLLYLVPIPLASAHQAGSLFLLTWVMVLGSRVWHPSRTAKLLQMAVKARGQQVSQAAAHAAKKL</sequence>
<evidence type="ECO:0000256" key="2">
    <source>
        <dbReference type="ARBA" id="ARBA00004141"/>
    </source>
</evidence>
<comment type="pathway">
    <text evidence="10">Porphyrin-containing compound metabolism; heme A biosynthesis; heme A from heme O: step 1/1.</text>
</comment>
<comment type="catalytic activity">
    <reaction evidence="11">
        <text>Fe(II)-heme o + 2 A + H2O = Fe(II)-heme a + 2 AH2</text>
        <dbReference type="Rhea" id="RHEA:63388"/>
        <dbReference type="ChEBI" id="CHEBI:13193"/>
        <dbReference type="ChEBI" id="CHEBI:15377"/>
        <dbReference type="ChEBI" id="CHEBI:17499"/>
        <dbReference type="ChEBI" id="CHEBI:60530"/>
        <dbReference type="ChEBI" id="CHEBI:61715"/>
        <dbReference type="EC" id="1.17.99.9"/>
    </reaction>
    <physiologicalReaction direction="left-to-right" evidence="11">
        <dbReference type="Rhea" id="RHEA:63389"/>
    </physiologicalReaction>
</comment>
<evidence type="ECO:0000256" key="1">
    <source>
        <dbReference type="ARBA" id="ARBA00001970"/>
    </source>
</evidence>
<feature type="transmembrane region" description="Helical" evidence="12">
    <location>
        <begin position="424"/>
        <end position="444"/>
    </location>
</feature>
<keyword evidence="8" id="KW-0350">Heme biosynthesis</keyword>
<dbReference type="GO" id="GO:0120547">
    <property type="term" value="F:heme A synthase activity"/>
    <property type="evidence" value="ECO:0007669"/>
    <property type="project" value="UniProtKB-EC"/>
</dbReference>
<feature type="transmembrane region" description="Helical" evidence="12">
    <location>
        <begin position="450"/>
        <end position="471"/>
    </location>
</feature>
<dbReference type="Pfam" id="PF02628">
    <property type="entry name" value="COX15-CtaA"/>
    <property type="match status" value="1"/>
</dbReference>
<keyword evidence="5 12" id="KW-1133">Transmembrane helix</keyword>
<keyword evidence="14" id="KW-1185">Reference proteome</keyword>
<evidence type="ECO:0000256" key="6">
    <source>
        <dbReference type="ARBA" id="ARBA00023002"/>
    </source>
</evidence>
<feature type="transmembrane region" description="Helical" evidence="12">
    <location>
        <begin position="258"/>
        <end position="279"/>
    </location>
</feature>
<dbReference type="HAMAP" id="MF_01665">
    <property type="entry name" value="HemeA_synth_type2"/>
    <property type="match status" value="1"/>
</dbReference>
<dbReference type="AlphaFoldDB" id="A0A017SDZ2"/>
<evidence type="ECO:0000256" key="12">
    <source>
        <dbReference type="SAM" id="Phobius"/>
    </source>
</evidence>
<feature type="transmembrane region" description="Helical" evidence="12">
    <location>
        <begin position="220"/>
        <end position="238"/>
    </location>
</feature>
<evidence type="ECO:0000256" key="7">
    <source>
        <dbReference type="ARBA" id="ARBA00023004"/>
    </source>
</evidence>
<accession>A0A017SDZ2</accession>
<dbReference type="RefSeq" id="XP_040638850.1">
    <property type="nucleotide sequence ID" value="XM_040787618.1"/>
</dbReference>
<name>A0A017SDZ2_ASPRC</name>
<evidence type="ECO:0000256" key="4">
    <source>
        <dbReference type="ARBA" id="ARBA00022723"/>
    </source>
</evidence>
<dbReference type="OrthoDB" id="1726137at2759"/>
<reference evidence="14" key="1">
    <citation type="journal article" date="2014" name="Nat. Commun.">
        <title>Genomic adaptations of the halophilic Dead Sea filamentous fungus Eurotium rubrum.</title>
        <authorList>
            <person name="Kis-Papo T."/>
            <person name="Weig A.R."/>
            <person name="Riley R."/>
            <person name="Persoh D."/>
            <person name="Salamov A."/>
            <person name="Sun H."/>
            <person name="Lipzen A."/>
            <person name="Wasser S.P."/>
            <person name="Rambold G."/>
            <person name="Grigoriev I.V."/>
            <person name="Nevo E."/>
        </authorList>
    </citation>
    <scope>NUCLEOTIDE SEQUENCE [LARGE SCALE GENOMIC DNA]</scope>
    <source>
        <strain evidence="14">CBS 135680</strain>
    </source>
</reference>
<dbReference type="EMBL" id="KK088423">
    <property type="protein sequence ID" value="EYE95162.1"/>
    <property type="molecule type" value="Genomic_DNA"/>
</dbReference>
<dbReference type="GeneID" id="63702742"/>
<dbReference type="STRING" id="1388766.A0A017SDZ2"/>
<comment type="subcellular location">
    <subcellularLocation>
        <location evidence="2">Membrane</location>
        <topology evidence="2">Multi-pass membrane protein</topology>
    </subcellularLocation>
</comment>
<dbReference type="InterPro" id="IPR023754">
    <property type="entry name" value="HemeA_Synthase_type2"/>
</dbReference>
<feature type="transmembrane region" description="Helical" evidence="12">
    <location>
        <begin position="313"/>
        <end position="339"/>
    </location>
</feature>
<dbReference type="GO" id="GO:0016653">
    <property type="term" value="F:oxidoreductase activity, acting on NAD(P)H, heme protein as acceptor"/>
    <property type="evidence" value="ECO:0007669"/>
    <property type="project" value="TreeGrafter"/>
</dbReference>
<dbReference type="GO" id="GO:0046872">
    <property type="term" value="F:metal ion binding"/>
    <property type="evidence" value="ECO:0007669"/>
    <property type="project" value="UniProtKB-KW"/>
</dbReference>
<protein>
    <submittedName>
        <fullName evidence="13">COX15-CtaA-domain-containing protein</fullName>
    </submittedName>
</protein>
<evidence type="ECO:0000256" key="3">
    <source>
        <dbReference type="ARBA" id="ARBA00022692"/>
    </source>
</evidence>
<keyword evidence="4" id="KW-0479">Metal-binding</keyword>
<dbReference type="InterPro" id="IPR003780">
    <property type="entry name" value="COX15/CtaA_fam"/>
</dbReference>
<dbReference type="GO" id="GO:0006784">
    <property type="term" value="P:heme A biosynthetic process"/>
    <property type="evidence" value="ECO:0007669"/>
    <property type="project" value="InterPro"/>
</dbReference>
<dbReference type="PANTHER" id="PTHR23289">
    <property type="entry name" value="CYTOCHROME C OXIDASE ASSEMBLY PROTEIN COX15"/>
    <property type="match status" value="1"/>
</dbReference>
<keyword evidence="6" id="KW-0560">Oxidoreductase</keyword>
<dbReference type="PANTHER" id="PTHR23289:SF2">
    <property type="entry name" value="CYTOCHROME C OXIDASE ASSEMBLY PROTEIN COX15 HOMOLOG"/>
    <property type="match status" value="1"/>
</dbReference>
<evidence type="ECO:0000256" key="8">
    <source>
        <dbReference type="ARBA" id="ARBA00023133"/>
    </source>
</evidence>
<evidence type="ECO:0000313" key="13">
    <source>
        <dbReference type="EMBL" id="EYE95162.1"/>
    </source>
</evidence>
<dbReference type="Proteomes" id="UP000019804">
    <property type="component" value="Unassembled WGS sequence"/>
</dbReference>
<evidence type="ECO:0000256" key="5">
    <source>
        <dbReference type="ARBA" id="ARBA00022989"/>
    </source>
</evidence>
<dbReference type="GO" id="GO:0005743">
    <property type="term" value="C:mitochondrial inner membrane"/>
    <property type="evidence" value="ECO:0007669"/>
    <property type="project" value="TreeGrafter"/>
</dbReference>
<evidence type="ECO:0000256" key="9">
    <source>
        <dbReference type="ARBA" id="ARBA00023136"/>
    </source>
</evidence>
<keyword evidence="7" id="KW-0408">Iron</keyword>
<comment type="cofactor">
    <cofactor evidence="1">
        <name>heme b</name>
        <dbReference type="ChEBI" id="CHEBI:60344"/>
    </cofactor>
</comment>
<keyword evidence="9 12" id="KW-0472">Membrane</keyword>
<dbReference type="HOGENOM" id="CLU_017627_4_2_1"/>
<evidence type="ECO:0000256" key="11">
    <source>
        <dbReference type="ARBA" id="ARBA00048044"/>
    </source>
</evidence>
<organism evidence="13 14">
    <name type="scientific">Aspergillus ruber (strain CBS 135680)</name>
    <dbReference type="NCBI Taxonomy" id="1388766"/>
    <lineage>
        <taxon>Eukaryota</taxon>
        <taxon>Fungi</taxon>
        <taxon>Dikarya</taxon>
        <taxon>Ascomycota</taxon>
        <taxon>Pezizomycotina</taxon>
        <taxon>Eurotiomycetes</taxon>
        <taxon>Eurotiomycetidae</taxon>
        <taxon>Eurotiales</taxon>
        <taxon>Aspergillaceae</taxon>
        <taxon>Aspergillus</taxon>
        <taxon>Aspergillus subgen. Aspergillus</taxon>
    </lineage>
</organism>
<keyword evidence="3 12" id="KW-0812">Transmembrane</keyword>
<evidence type="ECO:0000256" key="10">
    <source>
        <dbReference type="ARBA" id="ARBA00044501"/>
    </source>
</evidence>